<dbReference type="Proteomes" id="UP000295361">
    <property type="component" value="Unassembled WGS sequence"/>
</dbReference>
<dbReference type="GO" id="GO:0018845">
    <property type="term" value="F:2-hydroxychromene-2-carboxylate isomerase activity"/>
    <property type="evidence" value="ECO:0007669"/>
    <property type="project" value="InterPro"/>
</dbReference>
<keyword evidence="3" id="KW-0413">Isomerase</keyword>
<dbReference type="PANTHER" id="PTHR42943">
    <property type="entry name" value="GLUTATHIONE S-TRANSFERASE KAPPA"/>
    <property type="match status" value="1"/>
</dbReference>
<comment type="caution">
    <text evidence="3">The sequence shown here is derived from an EMBL/GenBank/DDBJ whole genome shotgun (WGS) entry which is preliminary data.</text>
</comment>
<dbReference type="InterPro" id="IPR044087">
    <property type="entry name" value="NahD-like"/>
</dbReference>
<evidence type="ECO:0000259" key="2">
    <source>
        <dbReference type="PROSITE" id="PS51819"/>
    </source>
</evidence>
<dbReference type="InterPro" id="IPR037523">
    <property type="entry name" value="VOC_core"/>
</dbReference>
<accession>A0A4R6QLB9</accession>
<proteinExistence type="predicted"/>
<reference evidence="3 4" key="1">
    <citation type="submission" date="2019-03" db="EMBL/GenBank/DDBJ databases">
        <title>Genomic Encyclopedia of Type Strains, Phase IV (KMG-IV): sequencing the most valuable type-strain genomes for metagenomic binning, comparative biology and taxonomic classification.</title>
        <authorList>
            <person name="Goeker M."/>
        </authorList>
    </citation>
    <scope>NUCLEOTIDE SEQUENCE [LARGE SCALE GENOMIC DNA]</scope>
    <source>
        <strain evidence="3 4">DSM 16998</strain>
    </source>
</reference>
<dbReference type="CDD" id="cd03022">
    <property type="entry name" value="DsbA_HCCA_Iso"/>
    <property type="match status" value="1"/>
</dbReference>
<dbReference type="EMBL" id="SNXS01000004">
    <property type="protein sequence ID" value="TDP64203.1"/>
    <property type="molecule type" value="Genomic_DNA"/>
</dbReference>
<dbReference type="SUPFAM" id="SSF52833">
    <property type="entry name" value="Thioredoxin-like"/>
    <property type="match status" value="1"/>
</dbReference>
<evidence type="ECO:0000313" key="4">
    <source>
        <dbReference type="Proteomes" id="UP000295361"/>
    </source>
</evidence>
<dbReference type="PANTHER" id="PTHR42943:SF2">
    <property type="entry name" value="GLUTATHIONE S-TRANSFERASE KAPPA 1"/>
    <property type="match status" value="1"/>
</dbReference>
<gene>
    <name evidence="3" type="ORF">DES47_104492</name>
</gene>
<dbReference type="Pfam" id="PF00903">
    <property type="entry name" value="Glyoxalase"/>
    <property type="match status" value="1"/>
</dbReference>
<dbReference type="GO" id="GO:0004602">
    <property type="term" value="F:glutathione peroxidase activity"/>
    <property type="evidence" value="ECO:0007669"/>
    <property type="project" value="TreeGrafter"/>
</dbReference>
<dbReference type="InterPro" id="IPR051924">
    <property type="entry name" value="GST_Kappa/NadH"/>
</dbReference>
<name>A0A4R6QLB9_9BURK</name>
<protein>
    <submittedName>
        <fullName evidence="3">2-hydroxychromene-2-carboxylate isomerase</fullName>
    </submittedName>
</protein>
<dbReference type="RefSeq" id="WP_133702027.1">
    <property type="nucleotide sequence ID" value="NZ_SNXS01000004.1"/>
</dbReference>
<feature type="compositionally biased region" description="Polar residues" evidence="1">
    <location>
        <begin position="278"/>
        <end position="290"/>
    </location>
</feature>
<dbReference type="SUPFAM" id="SSF54593">
    <property type="entry name" value="Glyoxalase/Bleomycin resistance protein/Dihydroxybiphenyl dioxygenase"/>
    <property type="match status" value="1"/>
</dbReference>
<evidence type="ECO:0000256" key="1">
    <source>
        <dbReference type="SAM" id="MobiDB-lite"/>
    </source>
</evidence>
<dbReference type="PROSITE" id="PS51819">
    <property type="entry name" value="VOC"/>
    <property type="match status" value="1"/>
</dbReference>
<evidence type="ECO:0000313" key="3">
    <source>
        <dbReference type="EMBL" id="TDP64203.1"/>
    </source>
</evidence>
<dbReference type="InterPro" id="IPR029068">
    <property type="entry name" value="Glyas_Bleomycin-R_OHBP_Dase"/>
</dbReference>
<keyword evidence="4" id="KW-1185">Reference proteome</keyword>
<dbReference type="AlphaFoldDB" id="A0A4R6QLB9"/>
<dbReference type="Gene3D" id="3.40.30.10">
    <property type="entry name" value="Glutaredoxin"/>
    <property type="match status" value="1"/>
</dbReference>
<sequence length="367" mass="40448">MPAQLDFFFFIGSTYSYLSVQRAEALAEREGVVLNWRPFSVRTLMREQNNSPFVGKPAKMAYMWRDIERRAEQLRLPFSGAPPYPIDADELANRVATLAAIEGWCAEFSQAAYRLWFTRKQNPGDVATLSDLLTDLGHDAEAVLARANSDAVRARYAAETDTARSLGLFGSPSFVADGEVFWGDDRLEEALAWCKSHRPADEAPVNPVVVAPYDRFDHVFVQPASFDASLAFYRDALGWPLQYAWGADGQPRGASLGTGAVRIVLAEAHEETTGRSRVFSSPSGGLTQSGRSGGAHDATDKSKSHGINGTRPTLHLQVDDLDRRYTQLHKRGAALFAPEPTHWGTRWFVAQDPDGNLIAFEQPLGSS</sequence>
<dbReference type="GO" id="GO:0006749">
    <property type="term" value="P:glutathione metabolic process"/>
    <property type="evidence" value="ECO:0007669"/>
    <property type="project" value="TreeGrafter"/>
</dbReference>
<organism evidence="3 4">
    <name type="scientific">Roseateles toxinivorans</name>
    <dbReference type="NCBI Taxonomy" id="270368"/>
    <lineage>
        <taxon>Bacteria</taxon>
        <taxon>Pseudomonadati</taxon>
        <taxon>Pseudomonadota</taxon>
        <taxon>Betaproteobacteria</taxon>
        <taxon>Burkholderiales</taxon>
        <taxon>Sphaerotilaceae</taxon>
        <taxon>Roseateles</taxon>
    </lineage>
</organism>
<dbReference type="InterPro" id="IPR036249">
    <property type="entry name" value="Thioredoxin-like_sf"/>
</dbReference>
<dbReference type="InParanoid" id="A0A4R6QLB9"/>
<dbReference type="InterPro" id="IPR001853">
    <property type="entry name" value="DSBA-like_thioredoxin_dom"/>
</dbReference>
<dbReference type="OrthoDB" id="8560325at2"/>
<feature type="domain" description="VOC" evidence="2">
    <location>
        <begin position="215"/>
        <end position="363"/>
    </location>
</feature>
<dbReference type="GO" id="GO:0004364">
    <property type="term" value="F:glutathione transferase activity"/>
    <property type="evidence" value="ECO:0007669"/>
    <property type="project" value="TreeGrafter"/>
</dbReference>
<dbReference type="GO" id="GO:1901170">
    <property type="term" value="P:naphthalene catabolic process"/>
    <property type="evidence" value="ECO:0007669"/>
    <property type="project" value="InterPro"/>
</dbReference>
<feature type="region of interest" description="Disordered" evidence="1">
    <location>
        <begin position="274"/>
        <end position="313"/>
    </location>
</feature>
<dbReference type="Gene3D" id="3.10.180.10">
    <property type="entry name" value="2,3-Dihydroxybiphenyl 1,2-Dioxygenase, domain 1"/>
    <property type="match status" value="1"/>
</dbReference>
<dbReference type="InterPro" id="IPR004360">
    <property type="entry name" value="Glyas_Fos-R_dOase_dom"/>
</dbReference>
<dbReference type="Pfam" id="PF01323">
    <property type="entry name" value="DSBA"/>
    <property type="match status" value="1"/>
</dbReference>